<feature type="transmembrane region" description="Helical" evidence="5">
    <location>
        <begin position="218"/>
        <end position="237"/>
    </location>
</feature>
<dbReference type="EMBL" id="CP106878">
    <property type="protein sequence ID" value="WAA10033.1"/>
    <property type="molecule type" value="Genomic_DNA"/>
</dbReference>
<accession>A0A9E8LUQ6</accession>
<proteinExistence type="predicted"/>
<keyword evidence="3 5" id="KW-1133">Transmembrane helix</keyword>
<comment type="subcellular location">
    <subcellularLocation>
        <location evidence="1">Membrane</location>
        <topology evidence="1">Multi-pass membrane protein</topology>
    </subcellularLocation>
</comment>
<feature type="transmembrane region" description="Helical" evidence="5">
    <location>
        <begin position="52"/>
        <end position="73"/>
    </location>
</feature>
<reference evidence="7" key="1">
    <citation type="submission" date="2022-09" db="EMBL/GenBank/DDBJ databases">
        <title>Complete Genomes of Fervidibacillus albus and Fervidibacillus halotolerans isolated from tidal flat sediments.</title>
        <authorList>
            <person name="Kwon K.K."/>
            <person name="Yang S.-H."/>
            <person name="Park M.J."/>
            <person name="Oh H.-M."/>
        </authorList>
    </citation>
    <scope>NUCLEOTIDE SEQUENCE</scope>
    <source>
        <strain evidence="7">MEBiC13591</strain>
    </source>
</reference>
<dbReference type="InterPro" id="IPR047817">
    <property type="entry name" value="ABC2_TM_bact-type"/>
</dbReference>
<name>A0A9E8LUQ6_9BACI</name>
<evidence type="ECO:0000256" key="5">
    <source>
        <dbReference type="SAM" id="Phobius"/>
    </source>
</evidence>
<dbReference type="PANTHER" id="PTHR43077:SF11">
    <property type="entry name" value="TRANSPORT PERMEASE YVFS-RELATED"/>
    <property type="match status" value="1"/>
</dbReference>
<gene>
    <name evidence="7" type="ORF">OE104_01285</name>
</gene>
<evidence type="ECO:0000313" key="8">
    <source>
        <dbReference type="Proteomes" id="UP001164718"/>
    </source>
</evidence>
<dbReference type="PROSITE" id="PS51012">
    <property type="entry name" value="ABC_TM2"/>
    <property type="match status" value="1"/>
</dbReference>
<keyword evidence="2 5" id="KW-0812">Transmembrane</keyword>
<feature type="transmembrane region" description="Helical" evidence="5">
    <location>
        <begin position="166"/>
        <end position="184"/>
    </location>
</feature>
<feature type="domain" description="ABC transmembrane type-2" evidence="6">
    <location>
        <begin position="20"/>
        <end position="242"/>
    </location>
</feature>
<dbReference type="Pfam" id="PF12698">
    <property type="entry name" value="ABC2_membrane_3"/>
    <property type="match status" value="1"/>
</dbReference>
<feature type="transmembrane region" description="Helical" evidence="5">
    <location>
        <begin position="133"/>
        <end position="154"/>
    </location>
</feature>
<evidence type="ECO:0000313" key="7">
    <source>
        <dbReference type="EMBL" id="WAA10033.1"/>
    </source>
</evidence>
<feature type="transmembrane region" description="Helical" evidence="5">
    <location>
        <begin position="21"/>
        <end position="40"/>
    </location>
</feature>
<sequence length="245" mass="28393">MKMIKKQCQMEIIRILRDPYYIFWSLFMPIVFYTIFTKIFTNNIPNPKLWHAHYLMSMTTFSVMGSAIMNLGIRMVEENQKGWATFIRVTPLSNAVYFFSKMIAQTVIHILSVVVIFTAGIIINKVILSFDQWLFSALWIIIASFPFLAIGTLIGHMKNINAATALSNILYLLLAFIGGMWMPIEVIPESVKKISQWLPSFHYGNGAWEMVRGNSPEWNNVFILLVYFIVFIILSIYRRKKLVNS</sequence>
<evidence type="ECO:0000256" key="4">
    <source>
        <dbReference type="ARBA" id="ARBA00023136"/>
    </source>
</evidence>
<dbReference type="InterPro" id="IPR000412">
    <property type="entry name" value="ABC_2_transport"/>
</dbReference>
<dbReference type="Proteomes" id="UP001164718">
    <property type="component" value="Chromosome"/>
</dbReference>
<keyword evidence="8" id="KW-1185">Reference proteome</keyword>
<evidence type="ECO:0000259" key="6">
    <source>
        <dbReference type="PROSITE" id="PS51012"/>
    </source>
</evidence>
<dbReference type="AlphaFoldDB" id="A0A9E8LUQ6"/>
<dbReference type="GO" id="GO:0140359">
    <property type="term" value="F:ABC-type transporter activity"/>
    <property type="evidence" value="ECO:0007669"/>
    <property type="project" value="InterPro"/>
</dbReference>
<dbReference type="RefSeq" id="WP_275417815.1">
    <property type="nucleotide sequence ID" value="NZ_CP106878.1"/>
</dbReference>
<dbReference type="InterPro" id="IPR013525">
    <property type="entry name" value="ABC2_TM"/>
</dbReference>
<keyword evidence="4 5" id="KW-0472">Membrane</keyword>
<evidence type="ECO:0000256" key="1">
    <source>
        <dbReference type="ARBA" id="ARBA00004141"/>
    </source>
</evidence>
<dbReference type="PIRSF" id="PIRSF006648">
    <property type="entry name" value="DrrB"/>
    <property type="match status" value="1"/>
</dbReference>
<dbReference type="KEGG" id="faf:OE104_01285"/>
<feature type="transmembrane region" description="Helical" evidence="5">
    <location>
        <begin position="107"/>
        <end position="127"/>
    </location>
</feature>
<dbReference type="PANTHER" id="PTHR43077">
    <property type="entry name" value="TRANSPORT PERMEASE YVFS-RELATED"/>
    <property type="match status" value="1"/>
</dbReference>
<dbReference type="GO" id="GO:0043190">
    <property type="term" value="C:ATP-binding cassette (ABC) transporter complex"/>
    <property type="evidence" value="ECO:0007669"/>
    <property type="project" value="InterPro"/>
</dbReference>
<organism evidence="7 8">
    <name type="scientific">Fervidibacillus albus</name>
    <dbReference type="NCBI Taxonomy" id="2980026"/>
    <lineage>
        <taxon>Bacteria</taxon>
        <taxon>Bacillati</taxon>
        <taxon>Bacillota</taxon>
        <taxon>Bacilli</taxon>
        <taxon>Bacillales</taxon>
        <taxon>Bacillaceae</taxon>
        <taxon>Fervidibacillus</taxon>
    </lineage>
</organism>
<protein>
    <submittedName>
        <fullName evidence="7">ABC transporter permease</fullName>
    </submittedName>
</protein>
<evidence type="ECO:0000256" key="2">
    <source>
        <dbReference type="ARBA" id="ARBA00022692"/>
    </source>
</evidence>
<dbReference type="InterPro" id="IPR051328">
    <property type="entry name" value="T7SS_ABC-Transporter"/>
</dbReference>
<evidence type="ECO:0000256" key="3">
    <source>
        <dbReference type="ARBA" id="ARBA00022989"/>
    </source>
</evidence>